<dbReference type="EMBL" id="JADBJN010000002">
    <property type="protein sequence ID" value="KAG5675798.1"/>
    <property type="molecule type" value="Genomic_DNA"/>
</dbReference>
<accession>A0A9J6C2R8</accession>
<reference evidence="2" key="1">
    <citation type="submission" date="2021-03" db="EMBL/GenBank/DDBJ databases">
        <title>Chromosome level genome of the anhydrobiotic midge Polypedilum vanderplanki.</title>
        <authorList>
            <person name="Yoshida Y."/>
            <person name="Kikawada T."/>
            <person name="Gusev O."/>
        </authorList>
    </citation>
    <scope>NUCLEOTIDE SEQUENCE</scope>
    <source>
        <strain evidence="2">NIAS01</strain>
        <tissue evidence="2">Whole body or cell culture</tissue>
    </source>
</reference>
<dbReference type="Proteomes" id="UP001107558">
    <property type="component" value="Chromosome 2"/>
</dbReference>
<comment type="caution">
    <text evidence="2">The sequence shown here is derived from an EMBL/GenBank/DDBJ whole genome shotgun (WGS) entry which is preliminary data.</text>
</comment>
<sequence length="158" mass="18846">MSAAGRAIFTSTPKQRDNDPNEKRRMQAIEAMQIAEQRRRRLALDLSSDEEDKTLAEDFQKLNVRAVEYLPDGRLKLTHQQLVARNLKRKRIEKHLKEQEARKKKDLEKNKRKVVHFKKKNIDVVPAVLEKEKDKPKIIRYTKDELRELNARGFYFMY</sequence>
<evidence type="ECO:0000313" key="3">
    <source>
        <dbReference type="Proteomes" id="UP001107558"/>
    </source>
</evidence>
<keyword evidence="3" id="KW-1185">Reference proteome</keyword>
<evidence type="ECO:0000256" key="1">
    <source>
        <dbReference type="SAM" id="MobiDB-lite"/>
    </source>
</evidence>
<protein>
    <submittedName>
        <fullName evidence="2">Uncharacterized protein</fullName>
    </submittedName>
</protein>
<feature type="region of interest" description="Disordered" evidence="1">
    <location>
        <begin position="1"/>
        <end position="22"/>
    </location>
</feature>
<name>A0A9J6C2R8_POLVA</name>
<dbReference type="AlphaFoldDB" id="A0A9J6C2R8"/>
<gene>
    <name evidence="2" type="ORF">PVAND_005672</name>
</gene>
<organism evidence="2 3">
    <name type="scientific">Polypedilum vanderplanki</name>
    <name type="common">Sleeping chironomid midge</name>
    <dbReference type="NCBI Taxonomy" id="319348"/>
    <lineage>
        <taxon>Eukaryota</taxon>
        <taxon>Metazoa</taxon>
        <taxon>Ecdysozoa</taxon>
        <taxon>Arthropoda</taxon>
        <taxon>Hexapoda</taxon>
        <taxon>Insecta</taxon>
        <taxon>Pterygota</taxon>
        <taxon>Neoptera</taxon>
        <taxon>Endopterygota</taxon>
        <taxon>Diptera</taxon>
        <taxon>Nematocera</taxon>
        <taxon>Chironomoidea</taxon>
        <taxon>Chironomidae</taxon>
        <taxon>Chironominae</taxon>
        <taxon>Polypedilum</taxon>
        <taxon>Polypedilum</taxon>
    </lineage>
</organism>
<proteinExistence type="predicted"/>
<evidence type="ECO:0000313" key="2">
    <source>
        <dbReference type="EMBL" id="KAG5675798.1"/>
    </source>
</evidence>